<evidence type="ECO:0000313" key="2">
    <source>
        <dbReference type="EMBL" id="MDI3423584.1"/>
    </source>
</evidence>
<name>A0ABT6T6Y9_9ACTN</name>
<accession>A0ABT6T6Y9</accession>
<evidence type="ECO:0000259" key="1">
    <source>
        <dbReference type="Pfam" id="PF12172"/>
    </source>
</evidence>
<dbReference type="Proteomes" id="UP001237105">
    <property type="component" value="Unassembled WGS sequence"/>
</dbReference>
<dbReference type="RefSeq" id="WP_282539422.1">
    <property type="nucleotide sequence ID" value="NZ_JASCIS010000058.1"/>
</dbReference>
<feature type="domain" description="ChsH2 rubredoxin-like zinc ribbon" evidence="1">
    <location>
        <begin position="19"/>
        <end position="48"/>
    </location>
</feature>
<dbReference type="Pfam" id="PF12172">
    <property type="entry name" value="zf-ChsH2"/>
    <property type="match status" value="1"/>
</dbReference>
<dbReference type="SUPFAM" id="SSF50249">
    <property type="entry name" value="Nucleic acid-binding proteins"/>
    <property type="match status" value="1"/>
</dbReference>
<dbReference type="InterPro" id="IPR012340">
    <property type="entry name" value="NA-bd_OB-fold"/>
</dbReference>
<reference evidence="2 3" key="1">
    <citation type="submission" date="2023-05" db="EMBL/GenBank/DDBJ databases">
        <title>Draft genome sequence of Streptomyces sp. B-S-A12 isolated from a cave soil in Thailand.</title>
        <authorList>
            <person name="Chamroensaksri N."/>
            <person name="Muangham S."/>
        </authorList>
    </citation>
    <scope>NUCLEOTIDE SEQUENCE [LARGE SCALE GENOMIC DNA]</scope>
    <source>
        <strain evidence="2 3">B-S-A12</strain>
    </source>
</reference>
<organism evidence="2 3">
    <name type="scientific">Streptomyces luteolus</name>
    <dbReference type="NCBI Taxonomy" id="3043615"/>
    <lineage>
        <taxon>Bacteria</taxon>
        <taxon>Bacillati</taxon>
        <taxon>Actinomycetota</taxon>
        <taxon>Actinomycetes</taxon>
        <taxon>Kitasatosporales</taxon>
        <taxon>Streptomycetaceae</taxon>
        <taxon>Streptomyces</taxon>
    </lineage>
</organism>
<dbReference type="EMBL" id="JASCIS010000058">
    <property type="protein sequence ID" value="MDI3423584.1"/>
    <property type="molecule type" value="Genomic_DNA"/>
</dbReference>
<keyword evidence="3" id="KW-1185">Reference proteome</keyword>
<evidence type="ECO:0000313" key="3">
    <source>
        <dbReference type="Proteomes" id="UP001237105"/>
    </source>
</evidence>
<dbReference type="InterPro" id="IPR022002">
    <property type="entry name" value="ChsH2_Znr"/>
</dbReference>
<gene>
    <name evidence="2" type="ORF">QIT00_34420</name>
</gene>
<sequence>MRVSTGLKGVEAEPSPPLEELRFQRCTWCSTVTFRARLLCPVCSSTDLRWERGPAAGKVCGVMQLGRKGHGPRTVMVVELGSGVRVRCEVEDAPIGLIAYGARVTAVEAAPNGVPVFRLDPVRDERW</sequence>
<comment type="caution">
    <text evidence="2">The sequence shown here is derived from an EMBL/GenBank/DDBJ whole genome shotgun (WGS) entry which is preliminary data.</text>
</comment>
<protein>
    <submittedName>
        <fullName evidence="2">Zinc ribbon domain-containing protein</fullName>
    </submittedName>
</protein>
<proteinExistence type="predicted"/>